<proteinExistence type="predicted"/>
<protein>
    <submittedName>
        <fullName evidence="2">Uncharacterized protein</fullName>
    </submittedName>
</protein>
<dbReference type="WBParaSite" id="nRc.2.0.1.t46919-RA">
    <property type="protein sequence ID" value="nRc.2.0.1.t46919-RA"/>
    <property type="gene ID" value="nRc.2.0.1.g46919"/>
</dbReference>
<evidence type="ECO:0000313" key="1">
    <source>
        <dbReference type="Proteomes" id="UP000887565"/>
    </source>
</evidence>
<evidence type="ECO:0000313" key="2">
    <source>
        <dbReference type="WBParaSite" id="nRc.2.0.1.t46919-RA"/>
    </source>
</evidence>
<dbReference type="AlphaFoldDB" id="A0A915L7A6"/>
<accession>A0A915L7A6</accession>
<sequence length="66" mass="7835">MPLHLYTRNVPTEIIKWKFQNLAINLKSVPIFYEIINVQYYEYRKFKIPTGTVAEGSEIYKKTASH</sequence>
<dbReference type="Proteomes" id="UP000887565">
    <property type="component" value="Unplaced"/>
</dbReference>
<keyword evidence="1" id="KW-1185">Reference proteome</keyword>
<name>A0A915L7A6_ROMCU</name>
<reference evidence="2" key="1">
    <citation type="submission" date="2022-11" db="UniProtKB">
        <authorList>
            <consortium name="WormBaseParasite"/>
        </authorList>
    </citation>
    <scope>IDENTIFICATION</scope>
</reference>
<organism evidence="1 2">
    <name type="scientific">Romanomermis culicivorax</name>
    <name type="common">Nematode worm</name>
    <dbReference type="NCBI Taxonomy" id="13658"/>
    <lineage>
        <taxon>Eukaryota</taxon>
        <taxon>Metazoa</taxon>
        <taxon>Ecdysozoa</taxon>
        <taxon>Nematoda</taxon>
        <taxon>Enoplea</taxon>
        <taxon>Dorylaimia</taxon>
        <taxon>Mermithida</taxon>
        <taxon>Mermithoidea</taxon>
        <taxon>Mermithidae</taxon>
        <taxon>Romanomermis</taxon>
    </lineage>
</organism>